<dbReference type="EMBL" id="CP108085">
    <property type="protein sequence ID" value="WUP76822.1"/>
    <property type="molecule type" value="Genomic_DNA"/>
</dbReference>
<feature type="domain" description="HTH lysR-type" evidence="5">
    <location>
        <begin position="4"/>
        <end position="61"/>
    </location>
</feature>
<dbReference type="PANTHER" id="PTHR30346">
    <property type="entry name" value="TRANSCRIPTIONAL DUAL REGULATOR HCAR-RELATED"/>
    <property type="match status" value="1"/>
</dbReference>
<dbReference type="InterPro" id="IPR036390">
    <property type="entry name" value="WH_DNA-bd_sf"/>
</dbReference>
<evidence type="ECO:0000256" key="1">
    <source>
        <dbReference type="ARBA" id="ARBA00009437"/>
    </source>
</evidence>
<evidence type="ECO:0000256" key="3">
    <source>
        <dbReference type="ARBA" id="ARBA00023125"/>
    </source>
</evidence>
<dbReference type="Pfam" id="PF03466">
    <property type="entry name" value="LysR_substrate"/>
    <property type="match status" value="1"/>
</dbReference>
<dbReference type="InterPro" id="IPR000847">
    <property type="entry name" value="LysR_HTH_N"/>
</dbReference>
<keyword evidence="7" id="KW-1185">Reference proteome</keyword>
<sequence>MAGMELRELRAFVVVAEEGGMSAAARRLHLSQPALSQTVGMLERRLGVKLLVRGSAGVRPTEAGMTLLAEARAVLARHDRALRTMAAYASGDGGVLRVGIPLEVPSDLLGPPLEQLAVAHPGTRVQARHLSTAAQLAALQAGELDVGLLRERPPGQEFDAMLVSRERLGVLLAADRAAELRGPDGIRLEELTGLEWVGFPRSGSPAWFGELTAILRSHGLDLGPAAPEGQELIAEVKLAAVSTGRGFALAPPQWPQPLPPAVAWSPLAGHPLVRRTWVVWPATSRRRDLADFIAGFPDPDGAR</sequence>
<dbReference type="Gene3D" id="1.10.10.10">
    <property type="entry name" value="Winged helix-like DNA-binding domain superfamily/Winged helix DNA-binding domain"/>
    <property type="match status" value="1"/>
</dbReference>
<dbReference type="InterPro" id="IPR036388">
    <property type="entry name" value="WH-like_DNA-bd_sf"/>
</dbReference>
<dbReference type="PRINTS" id="PR00039">
    <property type="entry name" value="HTHLYSR"/>
</dbReference>
<protein>
    <submittedName>
        <fullName evidence="6">LysR family transcriptional regulator</fullName>
    </submittedName>
</protein>
<name>A0ABZ1SWQ6_9ACTN</name>
<organism evidence="6 7">
    <name type="scientific">Microbispora hainanensis</name>
    <dbReference type="NCBI Taxonomy" id="568844"/>
    <lineage>
        <taxon>Bacteria</taxon>
        <taxon>Bacillati</taxon>
        <taxon>Actinomycetota</taxon>
        <taxon>Actinomycetes</taxon>
        <taxon>Streptosporangiales</taxon>
        <taxon>Streptosporangiaceae</taxon>
        <taxon>Microbispora</taxon>
    </lineage>
</organism>
<proteinExistence type="inferred from homology"/>
<dbReference type="Gene3D" id="3.40.190.10">
    <property type="entry name" value="Periplasmic binding protein-like II"/>
    <property type="match status" value="2"/>
</dbReference>
<keyword evidence="4" id="KW-0804">Transcription</keyword>
<dbReference type="PANTHER" id="PTHR30346:SF28">
    <property type="entry name" value="HTH-TYPE TRANSCRIPTIONAL REGULATOR CYNR"/>
    <property type="match status" value="1"/>
</dbReference>
<dbReference type="InterPro" id="IPR005119">
    <property type="entry name" value="LysR_subst-bd"/>
</dbReference>
<dbReference type="Pfam" id="PF00126">
    <property type="entry name" value="HTH_1"/>
    <property type="match status" value="1"/>
</dbReference>
<dbReference type="PROSITE" id="PS50931">
    <property type="entry name" value="HTH_LYSR"/>
    <property type="match status" value="1"/>
</dbReference>
<dbReference type="RefSeq" id="WP_222709684.1">
    <property type="nucleotide sequence ID" value="NZ_CP108085.1"/>
</dbReference>
<accession>A0ABZ1SWQ6</accession>
<keyword evidence="2" id="KW-0805">Transcription regulation</keyword>
<keyword evidence="3" id="KW-0238">DNA-binding</keyword>
<comment type="similarity">
    <text evidence="1">Belongs to the LysR transcriptional regulatory family.</text>
</comment>
<evidence type="ECO:0000256" key="2">
    <source>
        <dbReference type="ARBA" id="ARBA00023015"/>
    </source>
</evidence>
<dbReference type="SUPFAM" id="SSF53850">
    <property type="entry name" value="Periplasmic binding protein-like II"/>
    <property type="match status" value="1"/>
</dbReference>
<gene>
    <name evidence="6" type="ORF">OG913_07335</name>
</gene>
<reference evidence="6" key="1">
    <citation type="submission" date="2022-10" db="EMBL/GenBank/DDBJ databases">
        <title>The complete genomes of actinobacterial strains from the NBC collection.</title>
        <authorList>
            <person name="Joergensen T.S."/>
            <person name="Alvarez Arevalo M."/>
            <person name="Sterndorff E.B."/>
            <person name="Faurdal D."/>
            <person name="Vuksanovic O."/>
            <person name="Mourched A.-S."/>
            <person name="Charusanti P."/>
            <person name="Shaw S."/>
            <person name="Blin K."/>
            <person name="Weber T."/>
        </authorList>
    </citation>
    <scope>NUCLEOTIDE SEQUENCE</scope>
    <source>
        <strain evidence="6">NBC_00254</strain>
    </source>
</reference>
<evidence type="ECO:0000256" key="4">
    <source>
        <dbReference type="ARBA" id="ARBA00023163"/>
    </source>
</evidence>
<dbReference type="SUPFAM" id="SSF46785">
    <property type="entry name" value="Winged helix' DNA-binding domain"/>
    <property type="match status" value="1"/>
</dbReference>
<evidence type="ECO:0000313" key="6">
    <source>
        <dbReference type="EMBL" id="WUP76822.1"/>
    </source>
</evidence>
<evidence type="ECO:0000313" key="7">
    <source>
        <dbReference type="Proteomes" id="UP001432011"/>
    </source>
</evidence>
<dbReference type="Proteomes" id="UP001432011">
    <property type="component" value="Chromosome"/>
</dbReference>
<evidence type="ECO:0000259" key="5">
    <source>
        <dbReference type="PROSITE" id="PS50931"/>
    </source>
</evidence>